<dbReference type="SUPFAM" id="SSF55874">
    <property type="entry name" value="ATPase domain of HSP90 chaperone/DNA topoisomerase II/histidine kinase"/>
    <property type="match status" value="1"/>
</dbReference>
<keyword evidence="8" id="KW-0547">Nucleotide-binding</keyword>
<dbReference type="Pfam" id="PF13191">
    <property type="entry name" value="AAA_16"/>
    <property type="match status" value="1"/>
</dbReference>
<dbReference type="Gene3D" id="3.40.50.2300">
    <property type="match status" value="1"/>
</dbReference>
<gene>
    <name evidence="18" type="ORF">N7532_004661</name>
</gene>
<dbReference type="InterPro" id="IPR003018">
    <property type="entry name" value="GAF"/>
</dbReference>
<evidence type="ECO:0000256" key="10">
    <source>
        <dbReference type="ARBA" id="ARBA00022840"/>
    </source>
</evidence>
<dbReference type="SMART" id="SM00065">
    <property type="entry name" value="GAF"/>
    <property type="match status" value="1"/>
</dbReference>
<feature type="region of interest" description="Disordered" evidence="14">
    <location>
        <begin position="2396"/>
        <end position="2440"/>
    </location>
</feature>
<dbReference type="Gene3D" id="1.10.287.130">
    <property type="match status" value="1"/>
</dbReference>
<dbReference type="FunFam" id="1.10.287.130:FF:000003">
    <property type="entry name" value="Histidine kinase"/>
    <property type="match status" value="1"/>
</dbReference>
<dbReference type="InterPro" id="IPR000719">
    <property type="entry name" value="Prot_kinase_dom"/>
</dbReference>
<dbReference type="SMART" id="SM00387">
    <property type="entry name" value="HATPase_c"/>
    <property type="match status" value="1"/>
</dbReference>
<dbReference type="InterPro" id="IPR029016">
    <property type="entry name" value="GAF-like_dom_sf"/>
</dbReference>
<evidence type="ECO:0000256" key="14">
    <source>
        <dbReference type="SAM" id="MobiDB-lite"/>
    </source>
</evidence>
<feature type="region of interest" description="Disordered" evidence="14">
    <location>
        <begin position="592"/>
        <end position="650"/>
    </location>
</feature>
<evidence type="ECO:0000256" key="1">
    <source>
        <dbReference type="ARBA" id="ARBA00000085"/>
    </source>
</evidence>
<accession>A0A9W9KGD0</accession>
<evidence type="ECO:0000256" key="4">
    <source>
        <dbReference type="ARBA" id="ARBA00022475"/>
    </source>
</evidence>
<evidence type="ECO:0000259" key="16">
    <source>
        <dbReference type="PROSITE" id="PS50109"/>
    </source>
</evidence>
<dbReference type="GO" id="GO:0000155">
    <property type="term" value="F:phosphorelay sensor kinase activity"/>
    <property type="evidence" value="ECO:0007669"/>
    <property type="project" value="InterPro"/>
</dbReference>
<dbReference type="PROSITE" id="PS50011">
    <property type="entry name" value="PROTEIN_KINASE_DOM"/>
    <property type="match status" value="1"/>
</dbReference>
<feature type="region of interest" description="Disordered" evidence="14">
    <location>
        <begin position="774"/>
        <end position="799"/>
    </location>
</feature>
<dbReference type="Pfam" id="PF00072">
    <property type="entry name" value="Response_reg"/>
    <property type="match status" value="1"/>
</dbReference>
<dbReference type="FunFam" id="3.30.565.10:FF:000010">
    <property type="entry name" value="Sensor histidine kinase RcsC"/>
    <property type="match status" value="1"/>
</dbReference>
<evidence type="ECO:0000256" key="8">
    <source>
        <dbReference type="ARBA" id="ARBA00022741"/>
    </source>
</evidence>
<dbReference type="InterPro" id="IPR003594">
    <property type="entry name" value="HATPase_dom"/>
</dbReference>
<dbReference type="FunFam" id="3.40.50.2300:FF:000285">
    <property type="entry name" value="Putative sensor histidine kinase/response regulator"/>
    <property type="match status" value="1"/>
</dbReference>
<proteinExistence type="predicted"/>
<evidence type="ECO:0000313" key="18">
    <source>
        <dbReference type="EMBL" id="KAJ5104132.1"/>
    </source>
</evidence>
<feature type="domain" description="Histidine kinase" evidence="16">
    <location>
        <begin position="2003"/>
        <end position="2226"/>
    </location>
</feature>
<dbReference type="SUPFAM" id="SSF47384">
    <property type="entry name" value="Homodimeric domain of signal transducing histidine kinase"/>
    <property type="match status" value="1"/>
</dbReference>
<keyword evidence="7" id="KW-0812">Transmembrane</keyword>
<dbReference type="PANTHER" id="PTHR43047">
    <property type="entry name" value="TWO-COMPONENT HISTIDINE PROTEIN KINASE"/>
    <property type="match status" value="1"/>
</dbReference>
<dbReference type="Gene3D" id="3.30.450.40">
    <property type="match status" value="1"/>
</dbReference>
<comment type="subcellular location">
    <subcellularLocation>
        <location evidence="2">Cell membrane</location>
        <topology evidence="2">Multi-pass membrane protein</topology>
    </subcellularLocation>
</comment>
<evidence type="ECO:0000256" key="5">
    <source>
        <dbReference type="ARBA" id="ARBA00022553"/>
    </source>
</evidence>
<dbReference type="FunFam" id="3.30.450.40:FF:000044">
    <property type="entry name" value="Putative sensor histidine kinase/response regulator"/>
    <property type="match status" value="1"/>
</dbReference>
<dbReference type="GO" id="GO:0005524">
    <property type="term" value="F:ATP binding"/>
    <property type="evidence" value="ECO:0007669"/>
    <property type="project" value="UniProtKB-KW"/>
</dbReference>
<dbReference type="CDD" id="cd16922">
    <property type="entry name" value="HATPase_EvgS-ArcB-TorS-like"/>
    <property type="match status" value="1"/>
</dbReference>
<dbReference type="GeneID" id="81356134"/>
<evidence type="ECO:0000256" key="6">
    <source>
        <dbReference type="ARBA" id="ARBA00022679"/>
    </source>
</evidence>
<reference evidence="18" key="2">
    <citation type="journal article" date="2023" name="IMA Fungus">
        <title>Comparative genomic study of the Penicillium genus elucidates a diverse pangenome and 15 lateral gene transfer events.</title>
        <authorList>
            <person name="Petersen C."/>
            <person name="Sorensen T."/>
            <person name="Nielsen M.R."/>
            <person name="Sondergaard T.E."/>
            <person name="Sorensen J.L."/>
            <person name="Fitzpatrick D.A."/>
            <person name="Frisvad J.C."/>
            <person name="Nielsen K.L."/>
        </authorList>
    </citation>
    <scope>NUCLEOTIDE SEQUENCE</scope>
    <source>
        <strain evidence="18">IBT 30761</strain>
    </source>
</reference>
<evidence type="ECO:0000256" key="3">
    <source>
        <dbReference type="ARBA" id="ARBA00012438"/>
    </source>
</evidence>
<evidence type="ECO:0000256" key="11">
    <source>
        <dbReference type="ARBA" id="ARBA00022989"/>
    </source>
</evidence>
<dbReference type="InterPro" id="IPR036890">
    <property type="entry name" value="HATPase_C_sf"/>
</dbReference>
<dbReference type="SUPFAM" id="SSF48452">
    <property type="entry name" value="TPR-like"/>
    <property type="match status" value="1"/>
</dbReference>
<feature type="compositionally biased region" description="Polar residues" evidence="14">
    <location>
        <begin position="2417"/>
        <end position="2426"/>
    </location>
</feature>
<feature type="compositionally biased region" description="Polar residues" evidence="14">
    <location>
        <begin position="592"/>
        <end position="614"/>
    </location>
</feature>
<dbReference type="InterPro" id="IPR036097">
    <property type="entry name" value="HisK_dim/P_sf"/>
</dbReference>
<organism evidence="18 19">
    <name type="scientific">Penicillium argentinense</name>
    <dbReference type="NCBI Taxonomy" id="1131581"/>
    <lineage>
        <taxon>Eukaryota</taxon>
        <taxon>Fungi</taxon>
        <taxon>Dikarya</taxon>
        <taxon>Ascomycota</taxon>
        <taxon>Pezizomycotina</taxon>
        <taxon>Eurotiomycetes</taxon>
        <taxon>Eurotiomycetidae</taxon>
        <taxon>Eurotiales</taxon>
        <taxon>Aspergillaceae</taxon>
        <taxon>Penicillium</taxon>
    </lineage>
</organism>
<dbReference type="InterPro" id="IPR005467">
    <property type="entry name" value="His_kinase_dom"/>
</dbReference>
<dbReference type="SUPFAM" id="SSF52172">
    <property type="entry name" value="CheY-like"/>
    <property type="match status" value="1"/>
</dbReference>
<dbReference type="RefSeq" id="XP_056477512.1">
    <property type="nucleotide sequence ID" value="XM_056617155.1"/>
</dbReference>
<reference evidence="18" key="1">
    <citation type="submission" date="2022-11" db="EMBL/GenBank/DDBJ databases">
        <authorList>
            <person name="Petersen C."/>
        </authorList>
    </citation>
    <scope>NUCLEOTIDE SEQUENCE</scope>
    <source>
        <strain evidence="18">IBT 30761</strain>
    </source>
</reference>
<keyword evidence="10" id="KW-0067">ATP-binding</keyword>
<name>A0A9W9KGD0_9EURO</name>
<dbReference type="PROSITE" id="PS50109">
    <property type="entry name" value="HIS_KIN"/>
    <property type="match status" value="1"/>
</dbReference>
<dbReference type="PRINTS" id="PR00344">
    <property type="entry name" value="BCTRLSENSOR"/>
</dbReference>
<dbReference type="Pfam" id="PF00512">
    <property type="entry name" value="HisKA"/>
    <property type="match status" value="1"/>
</dbReference>
<evidence type="ECO:0000256" key="9">
    <source>
        <dbReference type="ARBA" id="ARBA00022777"/>
    </source>
</evidence>
<dbReference type="EMBL" id="JAPQKI010000004">
    <property type="protein sequence ID" value="KAJ5104132.1"/>
    <property type="molecule type" value="Genomic_DNA"/>
</dbReference>
<dbReference type="Pfam" id="PF02518">
    <property type="entry name" value="HATPase_c"/>
    <property type="match status" value="1"/>
</dbReference>
<feature type="compositionally biased region" description="Polar residues" evidence="14">
    <location>
        <begin position="782"/>
        <end position="793"/>
    </location>
</feature>
<dbReference type="CDD" id="cd17546">
    <property type="entry name" value="REC_hyHK_CKI1_RcsC-like"/>
    <property type="match status" value="1"/>
</dbReference>
<evidence type="ECO:0000259" key="15">
    <source>
        <dbReference type="PROSITE" id="PS50011"/>
    </source>
</evidence>
<dbReference type="GO" id="GO:0009927">
    <property type="term" value="F:histidine phosphotransfer kinase activity"/>
    <property type="evidence" value="ECO:0007669"/>
    <property type="project" value="TreeGrafter"/>
</dbReference>
<dbReference type="SUPFAM" id="SSF56112">
    <property type="entry name" value="Protein kinase-like (PK-like)"/>
    <property type="match status" value="1"/>
</dbReference>
<keyword evidence="19" id="KW-1185">Reference proteome</keyword>
<evidence type="ECO:0000256" key="7">
    <source>
        <dbReference type="ARBA" id="ARBA00022692"/>
    </source>
</evidence>
<dbReference type="InterPro" id="IPR004358">
    <property type="entry name" value="Sig_transdc_His_kin-like_C"/>
</dbReference>
<keyword evidence="11" id="KW-1133">Transmembrane helix</keyword>
<keyword evidence="9" id="KW-0418">Kinase</keyword>
<dbReference type="Pfam" id="PF13185">
    <property type="entry name" value="GAF_2"/>
    <property type="match status" value="1"/>
</dbReference>
<evidence type="ECO:0000259" key="17">
    <source>
        <dbReference type="PROSITE" id="PS50110"/>
    </source>
</evidence>
<dbReference type="PROSITE" id="PS50110">
    <property type="entry name" value="RESPONSE_REGULATORY"/>
    <property type="match status" value="1"/>
</dbReference>
<feature type="compositionally biased region" description="Low complexity" evidence="14">
    <location>
        <begin position="147"/>
        <end position="162"/>
    </location>
</feature>
<dbReference type="InterPro" id="IPR027417">
    <property type="entry name" value="P-loop_NTPase"/>
</dbReference>
<dbReference type="Gene3D" id="1.10.510.10">
    <property type="entry name" value="Transferase(Phosphotransferase) domain 1"/>
    <property type="match status" value="1"/>
</dbReference>
<dbReference type="FunFam" id="1.10.510.10:FF:000579">
    <property type="entry name" value="Sensor histidine kinase/response regulator, putative"/>
    <property type="match status" value="1"/>
</dbReference>
<dbReference type="InterPro" id="IPR011009">
    <property type="entry name" value="Kinase-like_dom_sf"/>
</dbReference>
<dbReference type="SUPFAM" id="SSF52540">
    <property type="entry name" value="P-loop containing nucleoside triphosphate hydrolases"/>
    <property type="match status" value="1"/>
</dbReference>
<feature type="domain" description="Response regulatory" evidence="17">
    <location>
        <begin position="2266"/>
        <end position="2389"/>
    </location>
</feature>
<dbReference type="Proteomes" id="UP001149074">
    <property type="component" value="Unassembled WGS sequence"/>
</dbReference>
<keyword evidence="5 13" id="KW-0597">Phosphoprotein</keyword>
<sequence length="2440" mass="271506">MLIDHRRRWSPYWHKAGILATWSATPGQDAPLDPHSPASPASPRVLHVRAVTPCLPSRFPSLEIAFRREDHMSPVHGRSGSGSFADLVMEESHFLGEDLPLPPARLFDRLSQLPGYTWDQSVEPFHSTYNHWHLTGFRHAVDEDLSTPIATSSGPASSGPSSLTRNSPRTDFRPQTRVLNRRASVSETSSEFSFSRGEQEQIWVPVVARISTNVIRLEREFHMLRSIVQSSDPDCNHTIRPIDLVRLPPDPGAASTLLVAIFEHPGHDRLRDLVTFGPASFVAGAKGDNNVTPNEQVDLPAFLDFAIGTCDCLEILHYGMKTVHGEIRGDAFHFSSETGAVKLVNIGNGARSFDNVLSEGWSSVSRELGAKYKLQFIAPEQTGRMPTEPDSRTDIYALGLFFWSMLVGKLPFEGTDPMDVVQNVLGKKLTPISLKRMDIPDALSAVIQKMTQKVVHERYHTISSVKKDLMQIAQLLGDGDSEALTNFQIAQQDVSSFFTLPSRMFGRQKEYDLIISIIEKVNKRQKAALAKAFTQSPGTAHALASTSSISDGRVDSFEFASVSSDSGSFHLPPRTGSNATNYHLAHVNTQDSIASSDGMTQTPRSGSVPASQEMTPAPIHKMKSPSHSRSSHTTDRESHPSIHTVSNSQHSANTLSQHDYLGSLGKQKHTTKARRIGKCEVITVNGAAGIGKTDLLNRVQPVIRKAGFIAITRLDSAKRVPFEPFAKILASLLRQIFSERDVTTDYHDNIRATLRPMWPTLHRVLDLPEQLMSPGSKYKPSSPRTPVSQYFKSDSTRGEPSKQINIPWLDQGQTSVDFFLSNAASNNMRLMEIFLEILRTICQFRLITVCLDDLEYADDETMELVLNIIRAKLSCVLILTSRKDEIAPESVKSLFEMENSIVTRIDLQPLGETDIMEFVAATMHQEPNATLTPLAAVIQEKSRGNPFYVRVMLETCYRKNCLWYSWKDSKWLFDLDRIFTEFVAPVYGEGLGLGFLTKQLQEIPPAARSIMVWGALLGSPFSFSLVQKLLTSEFLFSSNDDEDLDFTGPQNGTLVRQSEGDIVVGLQFLVQSNLLNPGKTDDEFKFGNDRLAQAALSLSESRNVEAMHFIVSQAMMKNFHDSRSLYSMAHHVALASRTIKSRVSRRIDYRRVLWEAGQTAAQSGARPTALWYFRHCIALLQDDPWNDSKTDVYYDETMRLYIATAEMSWSQGQNDDALTLIDAVFTHGKDAVSKSRAWIIKAKIFAQIGDHHRSMEALLSCLDELGVHLRAPTSFEECDAAYRRLKSYVECADLEAISQKPISKDPILVTIGAVMAEAMAVTYWDDALTFYRMAIEMMNIHMFRGGFTQISIGCSHLAMIAFSRFKDLEFGTKLSDMSLSLLERCPELWTQSRGSIVHNLYVSHLRISMASTLPALEASLEVSFSMGDPYITLISISSMAMTRLYLGQDMAQLEAFCMEGPEEIPFWGQDTRGGASILAVRQVARALQGKTDHRSAENVMSDEEHKTSEYLAFLEANASNVDRPRDIYKGLAMIPLFLFGHHTKAIQVGTKLLETSYRLWSVRVYYAIHFYLAVSILTLHNDYPAQGYLDGKMDTVLKYQEEIEFARSASEANYGMWALIVKALIAEVRNDHSATIQAYEAATDHCQIHGWPLEEALALELQGEFLVRRGAKRAARSVMQDAITAWGSISASGKAAMLAEKHEWLLKTATSARTVDVGCQTVDSLVEIIRDTVHEEVVIPSQIEEDERRQRWIEQNVVAQGERSMDISSVGLDIIDLSSILESSQVMSSELQIDKLFTKMLEIIMESCNGSDFAVIATDFDEHGFAIAAAADAEKGQKSYADGLPFSELEGRMAEEITHYVMRTKEEVLVHNVLEDERFSNVSETYQTNFPLGRSIIALPIVQADHLLGVIHLEGKPNWFTQRNVVVLHLLCNQIGISLSNALLFREIRKVSAKNASMIESQKRALAQARESEQKAKVAEAEAKHNVKLKEDAARAKSIFLANISHDLRTPMNGVIGLSELLKGTRLNKEQDEYVESIRVCADTLLTLINDILDFSKLEAGKMKISTVPLNLKETISEVIRALRYTHRERGLDTIEDLERVPPGLVVLGDPVRLHQIFMNLLSNSYKFTPKGSITVKAKVGREGKGRIRLECSVADTGIGIPDEQKARLFRPFSQADASTERSYGGSGLGLSICKAIIEDVLGGAIWLESQSGVGTTVTFHLVFNKAPKKTAVKAPWSQDLSQTENKEPPKAKARDLTNIPRDQIRVCIAEDNPINQKIAVKFVTGLGLYCEAYSDGKQAVDALRTKSQEGNPFHIVLMDVMMPTLDGYNATRELRRDPDPNVNEVLVIAMTASAIEGDREKCLEAGMNNYLPKPVRSPILSELLDKYLAPVPSHPRTRLAIRPKGSRGSIGPDAGTPTSFSSSGSDDTKHPPPRSSEEK</sequence>
<feature type="compositionally biased region" description="Basic and acidic residues" evidence="14">
    <location>
        <begin position="2427"/>
        <end position="2440"/>
    </location>
</feature>
<dbReference type="CDD" id="cd00082">
    <property type="entry name" value="HisKA"/>
    <property type="match status" value="1"/>
</dbReference>
<keyword evidence="12" id="KW-0472">Membrane</keyword>
<dbReference type="Gene3D" id="3.30.565.10">
    <property type="entry name" value="Histidine kinase-like ATPase, C-terminal domain"/>
    <property type="match status" value="1"/>
</dbReference>
<dbReference type="InterPro" id="IPR011990">
    <property type="entry name" value="TPR-like_helical_dom_sf"/>
</dbReference>
<comment type="catalytic activity">
    <reaction evidence="1">
        <text>ATP + protein L-histidine = ADP + protein N-phospho-L-histidine.</text>
        <dbReference type="EC" id="2.7.13.3"/>
    </reaction>
</comment>
<feature type="domain" description="Protein kinase" evidence="15">
    <location>
        <begin position="147"/>
        <end position="470"/>
    </location>
</feature>
<dbReference type="InterPro" id="IPR003661">
    <property type="entry name" value="HisK_dim/P_dom"/>
</dbReference>
<dbReference type="GO" id="GO:0005886">
    <property type="term" value="C:plasma membrane"/>
    <property type="evidence" value="ECO:0007669"/>
    <property type="project" value="UniProtKB-SubCell"/>
</dbReference>
<protein>
    <recommendedName>
        <fullName evidence="3">histidine kinase</fullName>
        <ecNumber evidence="3">2.7.13.3</ecNumber>
    </recommendedName>
</protein>
<feature type="region of interest" description="Disordered" evidence="14">
    <location>
        <begin position="147"/>
        <end position="179"/>
    </location>
</feature>
<dbReference type="OrthoDB" id="60033at2759"/>
<dbReference type="EC" id="2.7.13.3" evidence="3"/>
<evidence type="ECO:0000256" key="12">
    <source>
        <dbReference type="ARBA" id="ARBA00023136"/>
    </source>
</evidence>
<dbReference type="InterPro" id="IPR041664">
    <property type="entry name" value="AAA_16"/>
</dbReference>
<feature type="compositionally biased region" description="Polar residues" evidence="14">
    <location>
        <begin position="641"/>
        <end position="650"/>
    </location>
</feature>
<dbReference type="InterPro" id="IPR001789">
    <property type="entry name" value="Sig_transdc_resp-reg_receiver"/>
</dbReference>
<evidence type="ECO:0000256" key="13">
    <source>
        <dbReference type="PROSITE-ProRule" id="PRU00169"/>
    </source>
</evidence>
<comment type="caution">
    <text evidence="18">The sequence shown here is derived from an EMBL/GenBank/DDBJ whole genome shotgun (WGS) entry which is preliminary data.</text>
</comment>
<dbReference type="SUPFAM" id="SSF55781">
    <property type="entry name" value="GAF domain-like"/>
    <property type="match status" value="1"/>
</dbReference>
<evidence type="ECO:0000256" key="2">
    <source>
        <dbReference type="ARBA" id="ARBA00004651"/>
    </source>
</evidence>
<feature type="modified residue" description="4-aspartylphosphate" evidence="13">
    <location>
        <position position="2320"/>
    </location>
</feature>
<keyword evidence="6" id="KW-0808">Transferase</keyword>
<dbReference type="SMART" id="SM00448">
    <property type="entry name" value="REC"/>
    <property type="match status" value="1"/>
</dbReference>
<feature type="compositionally biased region" description="Basic residues" evidence="14">
    <location>
        <begin position="2396"/>
        <end position="2406"/>
    </location>
</feature>
<evidence type="ECO:0000313" key="19">
    <source>
        <dbReference type="Proteomes" id="UP001149074"/>
    </source>
</evidence>
<dbReference type="InterPro" id="IPR011006">
    <property type="entry name" value="CheY-like_superfamily"/>
</dbReference>
<keyword evidence="4" id="KW-1003">Cell membrane</keyword>
<dbReference type="SMART" id="SM00388">
    <property type="entry name" value="HisKA"/>
    <property type="match status" value="1"/>
</dbReference>
<dbReference type="PANTHER" id="PTHR43047:SF46">
    <property type="entry name" value="HISTIDINE KINASE_RESPONSE REGULATOR, PUTATIVE (AFU_ORTHOLOGUE AFUA_3G12550)-RELATED"/>
    <property type="match status" value="1"/>
</dbReference>
<feature type="compositionally biased region" description="Basic residues" evidence="14">
    <location>
        <begin position="620"/>
        <end position="630"/>
    </location>
</feature>